<proteinExistence type="predicted"/>
<dbReference type="AlphaFoldDB" id="M2MTB1"/>
<protein>
    <submittedName>
        <fullName evidence="1">Uncharacterized protein</fullName>
    </submittedName>
</protein>
<dbReference type="EMBL" id="KB445558">
    <property type="protein sequence ID" value="EMC94768.1"/>
    <property type="molecule type" value="Genomic_DNA"/>
</dbReference>
<evidence type="ECO:0000313" key="1">
    <source>
        <dbReference type="EMBL" id="EMC94768.1"/>
    </source>
</evidence>
<sequence length="61" mass="6588">MRAQQVAQQITNASSHCPLLQTLYLLIPSQKPLKAVLGKCLRSAYMPSLSLGSSSVTSTLR</sequence>
<dbReference type="GeneID" id="19112859"/>
<dbReference type="RefSeq" id="XP_007678085.1">
    <property type="nucleotide sequence ID" value="XM_007679895.1"/>
</dbReference>
<accession>M2MTB1</accession>
<evidence type="ECO:0000313" key="2">
    <source>
        <dbReference type="Proteomes" id="UP000011761"/>
    </source>
</evidence>
<dbReference type="HOGENOM" id="CLU_2922272_0_0_1"/>
<dbReference type="Proteomes" id="UP000011761">
    <property type="component" value="Unassembled WGS sequence"/>
</dbReference>
<gene>
    <name evidence="1" type="ORF">BAUCODRAFT_36031</name>
</gene>
<keyword evidence="2" id="KW-1185">Reference proteome</keyword>
<name>M2MTB1_BAUPA</name>
<organism evidence="1 2">
    <name type="scientific">Baudoinia panamericana (strain UAMH 10762)</name>
    <name type="common">Angels' share fungus</name>
    <name type="synonym">Baudoinia compniacensis (strain UAMH 10762)</name>
    <dbReference type="NCBI Taxonomy" id="717646"/>
    <lineage>
        <taxon>Eukaryota</taxon>
        <taxon>Fungi</taxon>
        <taxon>Dikarya</taxon>
        <taxon>Ascomycota</taxon>
        <taxon>Pezizomycotina</taxon>
        <taxon>Dothideomycetes</taxon>
        <taxon>Dothideomycetidae</taxon>
        <taxon>Mycosphaerellales</taxon>
        <taxon>Teratosphaeriaceae</taxon>
        <taxon>Baudoinia</taxon>
    </lineage>
</organism>
<dbReference type="KEGG" id="bcom:BAUCODRAFT_36031"/>
<reference evidence="1 2" key="1">
    <citation type="journal article" date="2012" name="PLoS Pathog.">
        <title>Diverse lifestyles and strategies of plant pathogenesis encoded in the genomes of eighteen Dothideomycetes fungi.</title>
        <authorList>
            <person name="Ohm R.A."/>
            <person name="Feau N."/>
            <person name="Henrissat B."/>
            <person name="Schoch C.L."/>
            <person name="Horwitz B.A."/>
            <person name="Barry K.W."/>
            <person name="Condon B.J."/>
            <person name="Copeland A.C."/>
            <person name="Dhillon B."/>
            <person name="Glaser F."/>
            <person name="Hesse C.N."/>
            <person name="Kosti I."/>
            <person name="LaButti K."/>
            <person name="Lindquist E.A."/>
            <person name="Lucas S."/>
            <person name="Salamov A.A."/>
            <person name="Bradshaw R.E."/>
            <person name="Ciuffetti L."/>
            <person name="Hamelin R.C."/>
            <person name="Kema G.H.J."/>
            <person name="Lawrence C."/>
            <person name="Scott J.A."/>
            <person name="Spatafora J.W."/>
            <person name="Turgeon B.G."/>
            <person name="de Wit P.J.G.M."/>
            <person name="Zhong S."/>
            <person name="Goodwin S.B."/>
            <person name="Grigoriev I.V."/>
        </authorList>
    </citation>
    <scope>NUCLEOTIDE SEQUENCE [LARGE SCALE GENOMIC DNA]</scope>
    <source>
        <strain evidence="1 2">UAMH 10762</strain>
    </source>
</reference>